<proteinExistence type="predicted"/>
<organism evidence="2 3">
    <name type="scientific">Roseomonas marmotae</name>
    <dbReference type="NCBI Taxonomy" id="2768161"/>
    <lineage>
        <taxon>Bacteria</taxon>
        <taxon>Pseudomonadati</taxon>
        <taxon>Pseudomonadota</taxon>
        <taxon>Alphaproteobacteria</taxon>
        <taxon>Acetobacterales</taxon>
        <taxon>Roseomonadaceae</taxon>
        <taxon>Roseomonas</taxon>
    </lineage>
</organism>
<reference evidence="2 3" key="1">
    <citation type="submission" date="2020-09" db="EMBL/GenBank/DDBJ databases">
        <title>Roseomonas.</title>
        <authorList>
            <person name="Zhu W."/>
        </authorList>
    </citation>
    <scope>NUCLEOTIDE SEQUENCE [LARGE SCALE GENOMIC DNA]</scope>
    <source>
        <strain evidence="2 3">1311</strain>
    </source>
</reference>
<dbReference type="Proteomes" id="UP001518990">
    <property type="component" value="Unassembled WGS sequence"/>
</dbReference>
<gene>
    <name evidence="2" type="ORF">IAI60_12555</name>
</gene>
<dbReference type="EMBL" id="JACTNF010000012">
    <property type="protein sequence ID" value="MBO1075436.1"/>
    <property type="molecule type" value="Genomic_DNA"/>
</dbReference>
<protein>
    <submittedName>
        <fullName evidence="2">Transposase</fullName>
    </submittedName>
</protein>
<name>A0ABS3KD91_9PROT</name>
<keyword evidence="3" id="KW-1185">Reference proteome</keyword>
<comment type="caution">
    <text evidence="2">The sequence shown here is derived from an EMBL/GenBank/DDBJ whole genome shotgun (WGS) entry which is preliminary data.</text>
</comment>
<feature type="domain" description="Transposase IS701-like DDE" evidence="1">
    <location>
        <begin position="6"/>
        <end position="64"/>
    </location>
</feature>
<sequence length="77" mass="8377">MAPFRPVLARQADRLVIDDTALPRKGTTSVGVAPQYCDRPGRPVDRQSPVLFILAQGKVPAPVASGCFYWHYSCGFG</sequence>
<evidence type="ECO:0000313" key="3">
    <source>
        <dbReference type="Proteomes" id="UP001518990"/>
    </source>
</evidence>
<dbReference type="RefSeq" id="WP_207447677.1">
    <property type="nucleotide sequence ID" value="NZ_CP061094.1"/>
</dbReference>
<evidence type="ECO:0000313" key="2">
    <source>
        <dbReference type="EMBL" id="MBO1075436.1"/>
    </source>
</evidence>
<evidence type="ECO:0000259" key="1">
    <source>
        <dbReference type="Pfam" id="PF13546"/>
    </source>
</evidence>
<accession>A0ABS3KD91</accession>
<dbReference type="Pfam" id="PF13546">
    <property type="entry name" value="DDE_5"/>
    <property type="match status" value="1"/>
</dbReference>
<dbReference type="InterPro" id="IPR038721">
    <property type="entry name" value="IS701-like_DDE_dom"/>
</dbReference>